<proteinExistence type="predicted"/>
<dbReference type="Gene3D" id="3.30.830.10">
    <property type="entry name" value="Metalloenzyme, LuxS/M16 peptidase-like"/>
    <property type="match status" value="2"/>
</dbReference>
<evidence type="ECO:0000256" key="1">
    <source>
        <dbReference type="SAM" id="Phobius"/>
    </source>
</evidence>
<dbReference type="Proteomes" id="UP000612282">
    <property type="component" value="Unassembled WGS sequence"/>
</dbReference>
<name>A0ABQ3XC07_9ACTN</name>
<keyword evidence="3" id="KW-1185">Reference proteome</keyword>
<keyword evidence="1" id="KW-1133">Transmembrane helix</keyword>
<protein>
    <recommendedName>
        <fullName evidence="4">Peptidase M16 domain protein</fullName>
    </recommendedName>
</protein>
<evidence type="ECO:0000313" key="3">
    <source>
        <dbReference type="Proteomes" id="UP000612282"/>
    </source>
</evidence>
<evidence type="ECO:0008006" key="4">
    <source>
        <dbReference type="Google" id="ProtNLM"/>
    </source>
</evidence>
<dbReference type="RefSeq" id="WP_203797473.1">
    <property type="nucleotide sequence ID" value="NZ_BAAAQE010000027.1"/>
</dbReference>
<reference evidence="2 3" key="1">
    <citation type="submission" date="2021-01" db="EMBL/GenBank/DDBJ databases">
        <title>Whole genome shotgun sequence of Actinoplanes couchii NBRC 106145.</title>
        <authorList>
            <person name="Komaki H."/>
            <person name="Tamura T."/>
        </authorList>
    </citation>
    <scope>NUCLEOTIDE SEQUENCE [LARGE SCALE GENOMIC DNA]</scope>
    <source>
        <strain evidence="2 3">NBRC 106145</strain>
    </source>
</reference>
<dbReference type="EMBL" id="BOMG01000055">
    <property type="protein sequence ID" value="GID56050.1"/>
    <property type="molecule type" value="Genomic_DNA"/>
</dbReference>
<dbReference type="InterPro" id="IPR011249">
    <property type="entry name" value="Metalloenz_LuxS/M16"/>
</dbReference>
<evidence type="ECO:0000313" key="2">
    <source>
        <dbReference type="EMBL" id="GID56050.1"/>
    </source>
</evidence>
<dbReference type="SUPFAM" id="SSF63411">
    <property type="entry name" value="LuxS/MPP-like metallohydrolase"/>
    <property type="match status" value="2"/>
</dbReference>
<organism evidence="2 3">
    <name type="scientific">Actinoplanes couchii</name>
    <dbReference type="NCBI Taxonomy" id="403638"/>
    <lineage>
        <taxon>Bacteria</taxon>
        <taxon>Bacillati</taxon>
        <taxon>Actinomycetota</taxon>
        <taxon>Actinomycetes</taxon>
        <taxon>Micromonosporales</taxon>
        <taxon>Micromonosporaceae</taxon>
        <taxon>Actinoplanes</taxon>
    </lineage>
</organism>
<accession>A0ABQ3XC07</accession>
<keyword evidence="1" id="KW-0812">Transmembrane</keyword>
<gene>
    <name evidence="2" type="ORF">Aco03nite_044540</name>
</gene>
<keyword evidence="1" id="KW-0472">Membrane</keyword>
<feature type="transmembrane region" description="Helical" evidence="1">
    <location>
        <begin position="532"/>
        <end position="552"/>
    </location>
</feature>
<sequence length="562" mass="59593">MINRSEIGGIPVLHTPTTGPLHAGLVFRVGQVDEPLARRGVTHLIEHLALHSFGAADHHYNAATGAEFTWFHMRGTEAEVVAFLNGVCAALRNLPEQRLAAEKEILRTEGNSRDTGPGEALALWRHGAESYGSVAYPEWGLADLTIDDLRSWTARYFNRQNAALWIAGAGVPAGLDLDLPDGDRQPVPPVSSALPVRPAWFPGGADLVAWDTVVPRGAPALVFAGVLERVLFRSLRQEGGLSYTVRADVSARADGTAVITALADSLPEKQGAVLGAFVDVLAAMRLGVIDEADVAAVVKNRADEITGAGSLPGEVFNLLTGQRVRTTAEEIQAELRAVGRDDVVAVAAVAVAEGLLMTPGRTRADWAGYAEAPAGSDAAVDGRVHAALGYRPDGATLTVAADGVTLTRGDDLATVRFDSCAAVLAWPDGARRLIGHDGIQVHAEPTLFADGPAVTAAIDTAVDPGARVTMPAREPESIPVPQRRPGLLTRVRWAYIRNRRLTWAVLNGLGAVALGVFGCYAIGSVLFGDETWNVLGGGFFAVLISAAWLGSVRRRFRELMRD</sequence>
<comment type="caution">
    <text evidence="2">The sequence shown here is derived from an EMBL/GenBank/DDBJ whole genome shotgun (WGS) entry which is preliminary data.</text>
</comment>
<feature type="transmembrane region" description="Helical" evidence="1">
    <location>
        <begin position="501"/>
        <end position="526"/>
    </location>
</feature>